<organism evidence="7 8">
    <name type="scientific">Hassallia byssoidea VB512170</name>
    <dbReference type="NCBI Taxonomy" id="1304833"/>
    <lineage>
        <taxon>Bacteria</taxon>
        <taxon>Bacillati</taxon>
        <taxon>Cyanobacteriota</taxon>
        <taxon>Cyanophyceae</taxon>
        <taxon>Nostocales</taxon>
        <taxon>Tolypothrichaceae</taxon>
        <taxon>Hassallia</taxon>
    </lineage>
</organism>
<dbReference type="InterPro" id="IPR028203">
    <property type="entry name" value="PSII_CF48-like_dom"/>
</dbReference>
<reference evidence="7 8" key="1">
    <citation type="journal article" date="2015" name="Genome Announc.">
        <title>Draft Genome Sequence of Cyanobacterium Hassallia byssoidea Strain VB512170, Isolated from Monuments in India.</title>
        <authorList>
            <person name="Singh D."/>
            <person name="Chandrababunaidu M.M."/>
            <person name="Panda A."/>
            <person name="Sen D."/>
            <person name="Bhattacharyya S."/>
            <person name="Adhikary S.P."/>
            <person name="Tripathy S."/>
        </authorList>
    </citation>
    <scope>NUCLEOTIDE SEQUENCE [LARGE SCALE GENOMIC DNA]</scope>
    <source>
        <strain evidence="7 8">VB512170</strain>
    </source>
</reference>
<dbReference type="InterPro" id="IPR016705">
    <property type="entry name" value="Ycf48/Hcf136"/>
</dbReference>
<keyword evidence="1 4" id="KW-0602">Photosynthesis</keyword>
<dbReference type="SUPFAM" id="SSF110296">
    <property type="entry name" value="Oligoxyloglucan reducing end-specific cellobiohydrolase"/>
    <property type="match status" value="1"/>
</dbReference>
<evidence type="ECO:0000313" key="7">
    <source>
        <dbReference type="EMBL" id="NEU75663.1"/>
    </source>
</evidence>
<evidence type="ECO:0000256" key="4">
    <source>
        <dbReference type="HAMAP-Rule" id="MF_01348"/>
    </source>
</evidence>
<comment type="similarity">
    <text evidence="4 5">Belongs to the Ycf48 family.</text>
</comment>
<sequence>MHSIVRSWQRIVALLVVVLMCIGCSKVPSTSYNPWEIITVPTQAKLLDIAFTDNLQHGYLVGSSATLLETKDGGETWKPLTLQLDDPKYRFNSVSFSLKEGWIVGEPGLVLHTTDEGASWSRIPISEKLPGGPISILALGKNSAEMVTNVGAIYKTTDGGKNWKAQVEQAVGVLRNIKRSPDGKYVGVSAKGNFYSTWEPGQTAWVPHNRNSSRRVENMGFTDNGQLWMLARGGQVQFNDPEKPEEWLEAQYPEVSTSWGLLDMAYRTPEEIWLGGGSGNLLRSADGGKTWEKDRDVEGVPANLYKIVFFSPEHGFIIGDRGILLKYQPSVAYSLKSDAKS</sequence>
<dbReference type="EMBL" id="JTCM02000077">
    <property type="protein sequence ID" value="NEU75663.1"/>
    <property type="molecule type" value="Genomic_DNA"/>
</dbReference>
<comment type="domain">
    <text evidence="4">A 7-bladed beta-propeller torus, about 55 by 55 Angstroms, with a depth of about 25 Angstroms and a central pore.</text>
</comment>
<evidence type="ECO:0000256" key="2">
    <source>
        <dbReference type="ARBA" id="ARBA00022729"/>
    </source>
</evidence>
<keyword evidence="3 4" id="KW-0604">Photosystem II</keyword>
<feature type="domain" description="Photosynthesis system II assembly factor Ycf48/Hcf136-like" evidence="6">
    <location>
        <begin position="28"/>
        <end position="328"/>
    </location>
</feature>
<name>A0A846HEZ8_9CYAN</name>
<keyword evidence="8" id="KW-1185">Reference proteome</keyword>
<dbReference type="InterPro" id="IPR015943">
    <property type="entry name" value="WD40/YVTN_repeat-like_dom_sf"/>
</dbReference>
<evidence type="ECO:0000256" key="3">
    <source>
        <dbReference type="ARBA" id="ARBA00023276"/>
    </source>
</evidence>
<dbReference type="GO" id="GO:0031979">
    <property type="term" value="C:plasma membrane-derived thylakoid lumen"/>
    <property type="evidence" value="ECO:0007669"/>
    <property type="project" value="UniProtKB-SubCell"/>
</dbReference>
<evidence type="ECO:0000313" key="8">
    <source>
        <dbReference type="Proteomes" id="UP000031549"/>
    </source>
</evidence>
<dbReference type="HAMAP" id="MF_01348">
    <property type="entry name" value="Ycf48"/>
    <property type="match status" value="1"/>
</dbReference>
<proteinExistence type="inferred from homology"/>
<evidence type="ECO:0000256" key="5">
    <source>
        <dbReference type="PIRNR" id="PIRNR017875"/>
    </source>
</evidence>
<dbReference type="GO" id="GO:0009523">
    <property type="term" value="C:photosystem II"/>
    <property type="evidence" value="ECO:0007669"/>
    <property type="project" value="UniProtKB-KW"/>
</dbReference>
<comment type="subcellular location">
    <subcellularLocation>
        <location evidence="4">Cellular thylakoid lumen</location>
    </subcellularLocation>
    <text evidence="4">Associated with a PSII precusor complex on the lumenal side of the thylakoid membrane.</text>
</comment>
<comment type="function">
    <text evidence="4">A factor required for optimal assembly of photosystem II (PSII), acting in the early stages of PSII assembly. Also plays a role in replacement of photodamaged D1 (psbA). Assists YidC in synthesis of chlorophyll-binding proteins.</text>
</comment>
<protein>
    <recommendedName>
        <fullName evidence="4 5">Photosystem II assembly protein Ycf48</fullName>
    </recommendedName>
</protein>
<comment type="caution">
    <text evidence="7">The sequence shown here is derived from an EMBL/GenBank/DDBJ whole genome shotgun (WGS) entry which is preliminary data.</text>
</comment>
<dbReference type="AlphaFoldDB" id="A0A846HEZ8"/>
<gene>
    <name evidence="4" type="primary">ycf48</name>
    <name evidence="7" type="ORF">PI95_024650</name>
</gene>
<dbReference type="Proteomes" id="UP000031549">
    <property type="component" value="Unassembled WGS sequence"/>
</dbReference>
<dbReference type="PIRSF" id="PIRSF017875">
    <property type="entry name" value="PSII_HCF136"/>
    <property type="match status" value="1"/>
</dbReference>
<keyword evidence="2 4" id="KW-0732">Signal</keyword>
<dbReference type="Gene3D" id="2.130.10.10">
    <property type="entry name" value="YVTN repeat-like/Quinoprotein amine dehydrogenase"/>
    <property type="match status" value="2"/>
</dbReference>
<dbReference type="NCBIfam" id="NF010237">
    <property type="entry name" value="PRK13684.1"/>
    <property type="match status" value="1"/>
</dbReference>
<dbReference type="PANTHER" id="PTHR47199">
    <property type="entry name" value="PHOTOSYSTEM II STABILITY/ASSEMBLY FACTOR HCF136, CHLOROPLASTIC"/>
    <property type="match status" value="1"/>
</dbReference>
<dbReference type="GO" id="GO:0015979">
    <property type="term" value="P:photosynthesis"/>
    <property type="evidence" value="ECO:0007669"/>
    <property type="project" value="UniProtKB-KW"/>
</dbReference>
<evidence type="ECO:0000256" key="1">
    <source>
        <dbReference type="ARBA" id="ARBA00022531"/>
    </source>
</evidence>
<dbReference type="Pfam" id="PF14870">
    <property type="entry name" value="PSII_BNR"/>
    <property type="match status" value="1"/>
</dbReference>
<accession>A0A846HEZ8</accession>
<dbReference type="PANTHER" id="PTHR47199:SF2">
    <property type="entry name" value="PHOTOSYSTEM II STABILITY_ASSEMBLY FACTOR HCF136, CHLOROPLASTIC"/>
    <property type="match status" value="1"/>
</dbReference>
<dbReference type="RefSeq" id="WP_039748823.1">
    <property type="nucleotide sequence ID" value="NZ_JTCM02000077.1"/>
</dbReference>
<evidence type="ECO:0000259" key="6">
    <source>
        <dbReference type="Pfam" id="PF14870"/>
    </source>
</evidence>
<keyword evidence="4" id="KW-0793">Thylakoid</keyword>